<accession>A0A2P2L9Q1</accession>
<organism evidence="1">
    <name type="scientific">Rhizophora mucronata</name>
    <name type="common">Asiatic mangrove</name>
    <dbReference type="NCBI Taxonomy" id="61149"/>
    <lineage>
        <taxon>Eukaryota</taxon>
        <taxon>Viridiplantae</taxon>
        <taxon>Streptophyta</taxon>
        <taxon>Embryophyta</taxon>
        <taxon>Tracheophyta</taxon>
        <taxon>Spermatophyta</taxon>
        <taxon>Magnoliopsida</taxon>
        <taxon>eudicotyledons</taxon>
        <taxon>Gunneridae</taxon>
        <taxon>Pentapetalae</taxon>
        <taxon>rosids</taxon>
        <taxon>fabids</taxon>
        <taxon>Malpighiales</taxon>
        <taxon>Rhizophoraceae</taxon>
        <taxon>Rhizophora</taxon>
    </lineage>
</organism>
<dbReference type="EMBL" id="GGEC01034222">
    <property type="protein sequence ID" value="MBX14706.1"/>
    <property type="molecule type" value="Transcribed_RNA"/>
</dbReference>
<evidence type="ECO:0000313" key="1">
    <source>
        <dbReference type="EMBL" id="MBX14706.1"/>
    </source>
</evidence>
<proteinExistence type="predicted"/>
<sequence length="33" mass="3799">MISFFGCTSQYGKWIKAIYNTSITFFSPDQMVS</sequence>
<dbReference type="AlphaFoldDB" id="A0A2P2L9Q1"/>
<reference evidence="1" key="1">
    <citation type="submission" date="2018-02" db="EMBL/GenBank/DDBJ databases">
        <title>Rhizophora mucronata_Transcriptome.</title>
        <authorList>
            <person name="Meera S.P."/>
            <person name="Sreeshan A."/>
            <person name="Augustine A."/>
        </authorList>
    </citation>
    <scope>NUCLEOTIDE SEQUENCE</scope>
    <source>
        <tissue evidence="1">Leaf</tissue>
    </source>
</reference>
<name>A0A2P2L9Q1_RHIMU</name>
<protein>
    <submittedName>
        <fullName evidence="1">Uncharacterized protein</fullName>
    </submittedName>
</protein>